<dbReference type="EMBL" id="AAYY01000001">
    <property type="protein sequence ID" value="EDP45034.1"/>
    <property type="molecule type" value="Genomic_DNA"/>
</dbReference>
<protein>
    <recommendedName>
        <fullName evidence="3">SWI/SNF and RSC complexes subunit Ssr4 C-terminal domain-containing protein</fullName>
    </recommendedName>
</protein>
<feature type="coiled-coil region" evidence="1">
    <location>
        <begin position="113"/>
        <end position="140"/>
    </location>
</feature>
<proteinExistence type="predicted"/>
<feature type="region of interest" description="Disordered" evidence="2">
    <location>
        <begin position="216"/>
        <end position="315"/>
    </location>
</feature>
<gene>
    <name evidence="4" type="ORF">MGL_0023</name>
</gene>
<feature type="compositionally biased region" description="Polar residues" evidence="2">
    <location>
        <begin position="269"/>
        <end position="280"/>
    </location>
</feature>
<keyword evidence="1" id="KW-0175">Coiled coil</keyword>
<feature type="domain" description="SWI/SNF and RSC complexes subunit Ssr4 C-terminal" evidence="3">
    <location>
        <begin position="57"/>
        <end position="93"/>
    </location>
</feature>
<reference evidence="4 5" key="1">
    <citation type="journal article" date="2007" name="Proc. Natl. Acad. Sci. U.S.A.">
        <title>Dandruff-associated Malassezia genomes reveal convergent and divergent virulence traits shared with plant and human fungal pathogens.</title>
        <authorList>
            <person name="Xu J."/>
            <person name="Saunders C.W."/>
            <person name="Hu P."/>
            <person name="Grant R.A."/>
            <person name="Boekhout T."/>
            <person name="Kuramae E.E."/>
            <person name="Kronstad J.W."/>
            <person name="Deangelis Y.M."/>
            <person name="Reeder N.L."/>
            <person name="Johnstone K.R."/>
            <person name="Leland M."/>
            <person name="Fieno A.M."/>
            <person name="Begley W.M."/>
            <person name="Sun Y."/>
            <person name="Lacey M.P."/>
            <person name="Chaudhary T."/>
            <person name="Keough T."/>
            <person name="Chu L."/>
            <person name="Sears R."/>
            <person name="Yuan B."/>
            <person name="Dawson T.L.Jr."/>
        </authorList>
    </citation>
    <scope>NUCLEOTIDE SEQUENCE [LARGE SCALE GENOMIC DNA]</scope>
    <source>
        <strain evidence="5">ATCC MYA-4612 / CBS 7966</strain>
    </source>
</reference>
<organism evidence="4 5">
    <name type="scientific">Malassezia globosa (strain ATCC MYA-4612 / CBS 7966)</name>
    <name type="common">Dandruff-associated fungus</name>
    <dbReference type="NCBI Taxonomy" id="425265"/>
    <lineage>
        <taxon>Eukaryota</taxon>
        <taxon>Fungi</taxon>
        <taxon>Dikarya</taxon>
        <taxon>Basidiomycota</taxon>
        <taxon>Ustilaginomycotina</taxon>
        <taxon>Malasseziomycetes</taxon>
        <taxon>Malasseziales</taxon>
        <taxon>Malasseziaceae</taxon>
        <taxon>Malassezia</taxon>
    </lineage>
</organism>
<name>A8PRC8_MALGO</name>
<dbReference type="AlphaFoldDB" id="A8PRC8"/>
<sequence length="315" mass="35186">MHVPSLRGRKRKTQSQSMAWDPARTASASLPRASRAPGASAAAQKRPYYNIIFGREQEDDIADTLVDTLDLIAPRDLSAARYALNHKLMDQIMGGTRLDMLKAPASPYERKNKEQLASAAAALQREIQEMQRCHAAVKNSFNLPKSSAALSRGPELESESEPTASAVPEPEAWARAPSQGSVLGIGYVRAQMPAEVAAILESQQERRRDRLEIQKVQHEAQQKAEEKARLVEQEAKYMKEQEAQQNQYQPEQETRFSVPQGLQHDAHRQAQQWDGNSKQQDTPRESSQHAPSQTVCGPHYPTRQEPQHMGQQGPS</sequence>
<evidence type="ECO:0000256" key="1">
    <source>
        <dbReference type="SAM" id="Coils"/>
    </source>
</evidence>
<dbReference type="VEuPathDB" id="FungiDB:MGL_0023"/>
<dbReference type="Pfam" id="PF20497">
    <property type="entry name" value="SWI-SNF_Ssr4_C"/>
    <property type="match status" value="1"/>
</dbReference>
<feature type="compositionally biased region" description="Basic and acidic residues" evidence="2">
    <location>
        <begin position="216"/>
        <end position="242"/>
    </location>
</feature>
<dbReference type="RefSeq" id="XP_001732248.1">
    <property type="nucleotide sequence ID" value="XM_001732196.1"/>
</dbReference>
<feature type="region of interest" description="Disordered" evidence="2">
    <location>
        <begin position="146"/>
        <end position="173"/>
    </location>
</feature>
<feature type="compositionally biased region" description="Low complexity" evidence="2">
    <location>
        <begin position="22"/>
        <end position="41"/>
    </location>
</feature>
<dbReference type="OMA" id="FGREQED"/>
<dbReference type="InterPro" id="IPR046464">
    <property type="entry name" value="SWI-SNF_Ssr4_C"/>
</dbReference>
<dbReference type="Proteomes" id="UP000008837">
    <property type="component" value="Unassembled WGS sequence"/>
</dbReference>
<evidence type="ECO:0000313" key="4">
    <source>
        <dbReference type="EMBL" id="EDP45034.1"/>
    </source>
</evidence>
<evidence type="ECO:0000259" key="3">
    <source>
        <dbReference type="Pfam" id="PF20497"/>
    </source>
</evidence>
<accession>A8PRC8</accession>
<keyword evidence="5" id="KW-1185">Reference proteome</keyword>
<dbReference type="OrthoDB" id="5321006at2759"/>
<evidence type="ECO:0000256" key="2">
    <source>
        <dbReference type="SAM" id="MobiDB-lite"/>
    </source>
</evidence>
<feature type="region of interest" description="Disordered" evidence="2">
    <location>
        <begin position="1"/>
        <end position="41"/>
    </location>
</feature>
<dbReference type="GeneID" id="5856554"/>
<dbReference type="KEGG" id="mgl:MGL_0023"/>
<evidence type="ECO:0000313" key="5">
    <source>
        <dbReference type="Proteomes" id="UP000008837"/>
    </source>
</evidence>
<dbReference type="InParanoid" id="A8PRC8"/>
<comment type="caution">
    <text evidence="4">The sequence shown here is derived from an EMBL/GenBank/DDBJ whole genome shotgun (WGS) entry which is preliminary data.</text>
</comment>